<keyword evidence="1" id="KW-0472">Membrane</keyword>
<keyword evidence="3" id="KW-1185">Reference proteome</keyword>
<keyword evidence="1" id="KW-1133">Transmembrane helix</keyword>
<feature type="transmembrane region" description="Helical" evidence="1">
    <location>
        <begin position="352"/>
        <end position="370"/>
    </location>
</feature>
<evidence type="ECO:0000313" key="2">
    <source>
        <dbReference type="EMBL" id="KAK6354007.1"/>
    </source>
</evidence>
<name>A0AAV9V2A7_9PEZI</name>
<proteinExistence type="predicted"/>
<evidence type="ECO:0000313" key="3">
    <source>
        <dbReference type="Proteomes" id="UP001373714"/>
    </source>
</evidence>
<sequence length="499" mass="55828">MKERAKRADAGALPSEKNIRGQRVVFKIKVVQTEDVDQPFYNTVRDNLFRLFDKTTGWLAGIRPGNKDEDVDSTGEHIIVFTTRESYKAENKSGIQKCMDGLIKLLCNLHGKTSLRAVTGNLKHIQYMPEFDANSTNGGNEISMQRKFNEQLIVHLVRVVAEAGESGDLLKDISDNTKSYLTQNSPTFDASHHLKWVILGSCQFGIYMADFIDTFESVIEMLPLPSRSNSESSELQNSRAQICVDWLIYCAKNTSTIREVCTTIIGHIQFQKTNQPLTQVIEDVKKRIEETDQSLASFSASLTSTTPSAHDNRGAMDLIEQLNQSFKVFREAYQKIEIRKEECSSESTLTRLIRAAALTVVVGIVCVPIGGTLGWGVLLEPIIAAISSGTCFNFVYGDSNELLEVNTYLEGLYGILESLLLLRVFLSFTESQLSGGQQRLGQGDRIHDENAQSMMKILGFDMATNWTNLKCIKDMLKEDIKLLQGKLERLKTLSLSARP</sequence>
<accession>A0AAV9V2A7</accession>
<comment type="caution">
    <text evidence="2">The sequence shown here is derived from an EMBL/GenBank/DDBJ whole genome shotgun (WGS) entry which is preliminary data.</text>
</comment>
<organism evidence="2 3">
    <name type="scientific">Orbilia blumenaviensis</name>
    <dbReference type="NCBI Taxonomy" id="1796055"/>
    <lineage>
        <taxon>Eukaryota</taxon>
        <taxon>Fungi</taxon>
        <taxon>Dikarya</taxon>
        <taxon>Ascomycota</taxon>
        <taxon>Pezizomycotina</taxon>
        <taxon>Orbiliomycetes</taxon>
        <taxon>Orbiliales</taxon>
        <taxon>Orbiliaceae</taxon>
        <taxon>Orbilia</taxon>
    </lineage>
</organism>
<evidence type="ECO:0000256" key="1">
    <source>
        <dbReference type="SAM" id="Phobius"/>
    </source>
</evidence>
<dbReference type="Proteomes" id="UP001373714">
    <property type="component" value="Unassembled WGS sequence"/>
</dbReference>
<dbReference type="AlphaFoldDB" id="A0AAV9V2A7"/>
<protein>
    <submittedName>
        <fullName evidence="2">Uncharacterized protein</fullName>
    </submittedName>
</protein>
<dbReference type="EMBL" id="JAVHNS010000005">
    <property type="protein sequence ID" value="KAK6354007.1"/>
    <property type="molecule type" value="Genomic_DNA"/>
</dbReference>
<gene>
    <name evidence="2" type="ORF">TWF730_008427</name>
</gene>
<reference evidence="2 3" key="1">
    <citation type="submission" date="2019-10" db="EMBL/GenBank/DDBJ databases">
        <authorList>
            <person name="Palmer J.M."/>
        </authorList>
    </citation>
    <scope>NUCLEOTIDE SEQUENCE [LARGE SCALE GENOMIC DNA]</scope>
    <source>
        <strain evidence="2 3">TWF730</strain>
    </source>
</reference>
<keyword evidence="1" id="KW-0812">Transmembrane</keyword>